<evidence type="ECO:0000313" key="7">
    <source>
        <dbReference type="Proteomes" id="UP000494163"/>
    </source>
</evidence>
<dbReference type="Proteomes" id="UP000494163">
    <property type="component" value="Chromosome 2R"/>
</dbReference>
<dbReference type="OrthoDB" id="8194670at2759"/>
<keyword evidence="3" id="KW-0964">Secreted</keyword>
<comment type="subcellular location">
    <subcellularLocation>
        <location evidence="1">Secreted</location>
    </subcellularLocation>
</comment>
<dbReference type="GO" id="GO:0005615">
    <property type="term" value="C:extracellular space"/>
    <property type="evidence" value="ECO:0007669"/>
    <property type="project" value="TreeGrafter"/>
</dbReference>
<dbReference type="GO" id="GO:0005549">
    <property type="term" value="F:odorant binding"/>
    <property type="evidence" value="ECO:0007669"/>
    <property type="project" value="InterPro"/>
</dbReference>
<reference evidence="6 7" key="1">
    <citation type="submission" date="2015-08" db="EMBL/GenBank/DDBJ databases">
        <title>Ancestral chromatin configuration constrains chromatin evolution on differentiating sex chromosomes in Drosophila.</title>
        <authorList>
            <person name="Zhou Q."/>
            <person name="Bachtrog D."/>
        </authorList>
    </citation>
    <scope>NUCLEOTIDE SEQUENCE [LARGE SCALE GENOMIC DNA]</scope>
    <source>
        <tissue evidence="6">Whole larvae</tissue>
    </source>
</reference>
<dbReference type="CDD" id="cd23992">
    <property type="entry name" value="PBP_GOBP"/>
    <property type="match status" value="1"/>
</dbReference>
<dbReference type="SUPFAM" id="SSF47565">
    <property type="entry name" value="Insect pheromone/odorant-binding proteins"/>
    <property type="match status" value="1"/>
</dbReference>
<dbReference type="GO" id="GO:0007608">
    <property type="term" value="P:sensory perception of smell"/>
    <property type="evidence" value="ECO:0007669"/>
    <property type="project" value="TreeGrafter"/>
</dbReference>
<proteinExistence type="inferred from homology"/>
<dbReference type="SMR" id="A0A0M4E7P6"/>
<evidence type="ECO:0000256" key="3">
    <source>
        <dbReference type="ARBA" id="ARBA00022525"/>
    </source>
</evidence>
<name>A0A0M4E7P6_DROBS</name>
<organism evidence="6 7">
    <name type="scientific">Drosophila busckii</name>
    <name type="common">Fruit fly</name>
    <dbReference type="NCBI Taxonomy" id="30019"/>
    <lineage>
        <taxon>Eukaryota</taxon>
        <taxon>Metazoa</taxon>
        <taxon>Ecdysozoa</taxon>
        <taxon>Arthropoda</taxon>
        <taxon>Hexapoda</taxon>
        <taxon>Insecta</taxon>
        <taxon>Pterygota</taxon>
        <taxon>Neoptera</taxon>
        <taxon>Endopterygota</taxon>
        <taxon>Diptera</taxon>
        <taxon>Brachycera</taxon>
        <taxon>Muscomorpha</taxon>
        <taxon>Ephydroidea</taxon>
        <taxon>Drosophilidae</taxon>
        <taxon>Drosophila</taxon>
    </lineage>
</organism>
<feature type="chain" id="PRO_5005793009" evidence="5">
    <location>
        <begin position="21"/>
        <end position="130"/>
    </location>
</feature>
<keyword evidence="7" id="KW-1185">Reference proteome</keyword>
<sequence>MKFILAQILLLSTLLAALQAVPSIEGPELLNSCMTVHAVNGDEILLLKNSYVALNSVSPNIKCVTKCVLEKLGYIDRNGALLGEVILKSFPDPYLNGELRKSLADCSQIAGANACDRAFNMLVCIEQHTW</sequence>
<evidence type="ECO:0000313" key="6">
    <source>
        <dbReference type="EMBL" id="ALC42766.1"/>
    </source>
</evidence>
<dbReference type="PANTHER" id="PTHR11857:SF43">
    <property type="entry name" value="GEO07291P1-RELATED"/>
    <property type="match status" value="1"/>
</dbReference>
<dbReference type="InterPro" id="IPR006170">
    <property type="entry name" value="PBP/GOBP"/>
</dbReference>
<evidence type="ECO:0000256" key="1">
    <source>
        <dbReference type="ARBA" id="ARBA00004613"/>
    </source>
</evidence>
<evidence type="ECO:0000256" key="2">
    <source>
        <dbReference type="ARBA" id="ARBA00008098"/>
    </source>
</evidence>
<gene>
    <name evidence="6" type="ORF">Dbus_chr2Rg2345</name>
</gene>
<comment type="similarity">
    <text evidence="2">Belongs to the PBP/GOBP family.</text>
</comment>
<dbReference type="EMBL" id="CP012524">
    <property type="protein sequence ID" value="ALC42766.1"/>
    <property type="molecule type" value="Genomic_DNA"/>
</dbReference>
<accession>A0A0M4E7P6</accession>
<dbReference type="OMA" id="IEGANPC"/>
<dbReference type="AlphaFoldDB" id="A0A0M4E7P6"/>
<dbReference type="SMART" id="SM00708">
    <property type="entry name" value="PhBP"/>
    <property type="match status" value="1"/>
</dbReference>
<dbReference type="Pfam" id="PF01395">
    <property type="entry name" value="PBP_GOBP"/>
    <property type="match status" value="1"/>
</dbReference>
<dbReference type="PANTHER" id="PTHR11857">
    <property type="entry name" value="ODORANT BINDING PROTEIN-RELATED"/>
    <property type="match status" value="1"/>
</dbReference>
<dbReference type="InterPro" id="IPR036728">
    <property type="entry name" value="PBP_GOBP_sf"/>
</dbReference>
<evidence type="ECO:0000256" key="5">
    <source>
        <dbReference type="SAM" id="SignalP"/>
    </source>
</evidence>
<feature type="signal peptide" evidence="5">
    <location>
        <begin position="1"/>
        <end position="20"/>
    </location>
</feature>
<evidence type="ECO:0000256" key="4">
    <source>
        <dbReference type="ARBA" id="ARBA00022729"/>
    </source>
</evidence>
<protein>
    <submittedName>
        <fullName evidence="6">Maker147</fullName>
    </submittedName>
</protein>
<dbReference type="Gene3D" id="1.10.238.20">
    <property type="entry name" value="Pheromone/general odorant binding protein domain"/>
    <property type="match status" value="1"/>
</dbReference>
<keyword evidence="4 5" id="KW-0732">Signal</keyword>